<dbReference type="InterPro" id="IPR004509">
    <property type="entry name" value="Competence_ComEA_HhH"/>
</dbReference>
<dbReference type="SMART" id="SM00278">
    <property type="entry name" value="HhH1"/>
    <property type="match status" value="2"/>
</dbReference>
<organism evidence="3 4">
    <name type="scientific">Clostridium intestinale DSM 6191</name>
    <dbReference type="NCBI Taxonomy" id="1121320"/>
    <lineage>
        <taxon>Bacteria</taxon>
        <taxon>Bacillati</taxon>
        <taxon>Bacillota</taxon>
        <taxon>Clostridia</taxon>
        <taxon>Eubacteriales</taxon>
        <taxon>Clostridiaceae</taxon>
        <taxon>Clostridium</taxon>
    </lineage>
</organism>
<evidence type="ECO:0000313" key="3">
    <source>
        <dbReference type="EMBL" id="SHH99754.1"/>
    </source>
</evidence>
<dbReference type="GO" id="GO:0006281">
    <property type="term" value="P:DNA repair"/>
    <property type="evidence" value="ECO:0007669"/>
    <property type="project" value="InterPro"/>
</dbReference>
<proteinExistence type="predicted"/>
<accession>A0A1M5XJR4</accession>
<sequence length="211" mass="23187">MRIRKKEKIIGIGILVTLLVVIGGFYYYINRPKPLTNEEIENMFVEESTQDKEVKTQEKVTQTESIVVEIKGEVKNPEVYTLKKGAIIKNLIEEAGGLTEKGDTSAINLAKELQNHECIVVGNIDDKSVQAQSVSVSGTGGQSTSKTDGKINLNSATEAELDTLPGVGKVMAGKIIEYREKNGGFKDIEELKNIDRVGEATFEKLKDKISI</sequence>
<keyword evidence="1" id="KW-0472">Membrane</keyword>
<dbReference type="Pfam" id="PF10531">
    <property type="entry name" value="SLBB"/>
    <property type="match status" value="1"/>
</dbReference>
<reference evidence="3 4" key="1">
    <citation type="submission" date="2016-11" db="EMBL/GenBank/DDBJ databases">
        <authorList>
            <person name="Jaros S."/>
            <person name="Januszkiewicz K."/>
            <person name="Wedrychowicz H."/>
        </authorList>
    </citation>
    <scope>NUCLEOTIDE SEQUENCE [LARGE SCALE GENOMIC DNA]</scope>
    <source>
        <strain evidence="3 4">DSM 6191</strain>
    </source>
</reference>
<keyword evidence="1" id="KW-0812">Transmembrane</keyword>
<dbReference type="Proteomes" id="UP000184241">
    <property type="component" value="Unassembled WGS sequence"/>
</dbReference>
<name>A0A1M5XJR4_9CLOT</name>
<dbReference type="Gene3D" id="1.10.150.310">
    <property type="entry name" value="Tex RuvX-like domain-like"/>
    <property type="match status" value="1"/>
</dbReference>
<dbReference type="GO" id="GO:0003677">
    <property type="term" value="F:DNA binding"/>
    <property type="evidence" value="ECO:0007669"/>
    <property type="project" value="InterPro"/>
</dbReference>
<dbReference type="Pfam" id="PF12836">
    <property type="entry name" value="HHH_3"/>
    <property type="match status" value="1"/>
</dbReference>
<evidence type="ECO:0000313" key="4">
    <source>
        <dbReference type="Proteomes" id="UP000184241"/>
    </source>
</evidence>
<dbReference type="Gene3D" id="3.10.560.10">
    <property type="entry name" value="Outer membrane lipoprotein wza domain like"/>
    <property type="match status" value="1"/>
</dbReference>
<dbReference type="NCBIfam" id="TIGR00426">
    <property type="entry name" value="competence protein ComEA helix-hairpin-helix repeat region"/>
    <property type="match status" value="1"/>
</dbReference>
<gene>
    <name evidence="3" type="ORF">SAMN02745941_01454</name>
</gene>
<evidence type="ECO:0000256" key="1">
    <source>
        <dbReference type="SAM" id="Phobius"/>
    </source>
</evidence>
<dbReference type="GO" id="GO:0015627">
    <property type="term" value="C:type II protein secretion system complex"/>
    <property type="evidence" value="ECO:0007669"/>
    <property type="project" value="TreeGrafter"/>
</dbReference>
<dbReference type="PANTHER" id="PTHR21180">
    <property type="entry name" value="ENDONUCLEASE/EXONUCLEASE/PHOSPHATASE FAMILY DOMAIN-CONTAINING PROTEIN 1"/>
    <property type="match status" value="1"/>
</dbReference>
<keyword evidence="1" id="KW-1133">Transmembrane helix</keyword>
<feature type="domain" description="Helix-hairpin-helix DNA-binding motif class 1" evidence="2">
    <location>
        <begin position="189"/>
        <end position="208"/>
    </location>
</feature>
<evidence type="ECO:0000259" key="2">
    <source>
        <dbReference type="SMART" id="SM00278"/>
    </source>
</evidence>
<dbReference type="GO" id="GO:0015628">
    <property type="term" value="P:protein secretion by the type II secretion system"/>
    <property type="evidence" value="ECO:0007669"/>
    <property type="project" value="TreeGrafter"/>
</dbReference>
<feature type="domain" description="Helix-hairpin-helix DNA-binding motif class 1" evidence="2">
    <location>
        <begin position="159"/>
        <end position="178"/>
    </location>
</feature>
<dbReference type="InterPro" id="IPR010994">
    <property type="entry name" value="RuvA_2-like"/>
</dbReference>
<dbReference type="InterPro" id="IPR051675">
    <property type="entry name" value="Endo/Exo/Phosphatase_dom_1"/>
</dbReference>
<dbReference type="AlphaFoldDB" id="A0A1M5XJR4"/>
<dbReference type="RefSeq" id="WP_073018182.1">
    <property type="nucleotide sequence ID" value="NZ_FQXU01000005.1"/>
</dbReference>
<feature type="transmembrane region" description="Helical" evidence="1">
    <location>
        <begin position="9"/>
        <end position="29"/>
    </location>
</feature>
<dbReference type="EMBL" id="FQXU01000005">
    <property type="protein sequence ID" value="SHH99754.1"/>
    <property type="molecule type" value="Genomic_DNA"/>
</dbReference>
<dbReference type="InterPro" id="IPR003583">
    <property type="entry name" value="Hlx-hairpin-Hlx_DNA-bd_motif"/>
</dbReference>
<dbReference type="InterPro" id="IPR019554">
    <property type="entry name" value="Soluble_ligand-bd"/>
</dbReference>
<protein>
    <submittedName>
        <fullName evidence="3">Competence protein ComEA</fullName>
    </submittedName>
</protein>
<dbReference type="SUPFAM" id="SSF47781">
    <property type="entry name" value="RuvA domain 2-like"/>
    <property type="match status" value="1"/>
</dbReference>
<dbReference type="PANTHER" id="PTHR21180:SF32">
    <property type="entry name" value="ENDONUCLEASE_EXONUCLEASE_PHOSPHATASE FAMILY DOMAIN-CONTAINING PROTEIN 1"/>
    <property type="match status" value="1"/>
</dbReference>